<accession>A0AAU9K767</accession>
<keyword evidence="3" id="KW-1185">Reference proteome</keyword>
<dbReference type="EMBL" id="CAJZBQ010000055">
    <property type="protein sequence ID" value="CAG9332774.1"/>
    <property type="molecule type" value="Genomic_DNA"/>
</dbReference>
<dbReference type="PANTHER" id="PTHR21580">
    <property type="entry name" value="SHIPPO-1-RELATED"/>
    <property type="match status" value="1"/>
</dbReference>
<evidence type="ECO:0000313" key="2">
    <source>
        <dbReference type="EMBL" id="CAG9332774.1"/>
    </source>
</evidence>
<reference evidence="2" key="1">
    <citation type="submission" date="2021-09" db="EMBL/GenBank/DDBJ databases">
        <authorList>
            <consortium name="AG Swart"/>
            <person name="Singh M."/>
            <person name="Singh A."/>
            <person name="Seah K."/>
            <person name="Emmerich C."/>
        </authorList>
    </citation>
    <scope>NUCLEOTIDE SEQUENCE</scope>
    <source>
        <strain evidence="2">ATCC30299</strain>
    </source>
</reference>
<dbReference type="InterPro" id="IPR051291">
    <property type="entry name" value="CIMAP"/>
</dbReference>
<proteinExistence type="predicted"/>
<name>A0AAU9K767_9CILI</name>
<sequence>MKTSAPAWSIFGRKSYKHTEAVPGPGAYNPTSYVLDMGPNFGFGRSARPALVGKQGSPGPGSYMPRAVTPSARRPIFGRSNRLPLNGMSDTPGPGSYEVRPKSEGPSYSLYGRVRKEKRDNSPGPGHYNPKLSTVDNLPAPRMGTAKRGGEITYSTFPGPGSYPMRSTLEGPKWGLGSGGRSNMKPQNTPGPGSYELKSTISNLPSYSQSSVHN</sequence>
<dbReference type="AlphaFoldDB" id="A0AAU9K767"/>
<evidence type="ECO:0008006" key="4">
    <source>
        <dbReference type="Google" id="ProtNLM"/>
    </source>
</evidence>
<dbReference type="InterPro" id="IPR010736">
    <property type="entry name" value="SHIPPO-rpt"/>
</dbReference>
<comment type="caution">
    <text evidence="2">The sequence shown here is derived from an EMBL/GenBank/DDBJ whole genome shotgun (WGS) entry which is preliminary data.</text>
</comment>
<evidence type="ECO:0000256" key="1">
    <source>
        <dbReference type="SAM" id="MobiDB-lite"/>
    </source>
</evidence>
<feature type="compositionally biased region" description="Polar residues" evidence="1">
    <location>
        <begin position="184"/>
        <end position="214"/>
    </location>
</feature>
<gene>
    <name evidence="2" type="ORF">BSTOLATCC_MIC57063</name>
</gene>
<organism evidence="2 3">
    <name type="scientific">Blepharisma stoltei</name>
    <dbReference type="NCBI Taxonomy" id="1481888"/>
    <lineage>
        <taxon>Eukaryota</taxon>
        <taxon>Sar</taxon>
        <taxon>Alveolata</taxon>
        <taxon>Ciliophora</taxon>
        <taxon>Postciliodesmatophora</taxon>
        <taxon>Heterotrichea</taxon>
        <taxon>Heterotrichida</taxon>
        <taxon>Blepharismidae</taxon>
        <taxon>Blepharisma</taxon>
    </lineage>
</organism>
<dbReference type="Proteomes" id="UP001162131">
    <property type="component" value="Unassembled WGS sequence"/>
</dbReference>
<feature type="region of interest" description="Disordered" evidence="1">
    <location>
        <begin position="75"/>
        <end position="214"/>
    </location>
</feature>
<protein>
    <recommendedName>
        <fullName evidence="4">Outer dense fiber protein 3</fullName>
    </recommendedName>
</protein>
<evidence type="ECO:0000313" key="3">
    <source>
        <dbReference type="Proteomes" id="UP001162131"/>
    </source>
</evidence>
<dbReference type="Pfam" id="PF07004">
    <property type="entry name" value="SHIPPO-rpt"/>
    <property type="match status" value="4"/>
</dbReference>